<dbReference type="EMBL" id="BFEA01000399">
    <property type="protein sequence ID" value="GBG82191.1"/>
    <property type="molecule type" value="Genomic_DNA"/>
</dbReference>
<reference evidence="2 3" key="1">
    <citation type="journal article" date="2018" name="Cell">
        <title>The Chara Genome: Secondary Complexity and Implications for Plant Terrestrialization.</title>
        <authorList>
            <person name="Nishiyama T."/>
            <person name="Sakayama H."/>
            <person name="Vries J.D."/>
            <person name="Buschmann H."/>
            <person name="Saint-Marcoux D."/>
            <person name="Ullrich K.K."/>
            <person name="Haas F.B."/>
            <person name="Vanderstraeten L."/>
            <person name="Becker D."/>
            <person name="Lang D."/>
            <person name="Vosolsobe S."/>
            <person name="Rombauts S."/>
            <person name="Wilhelmsson P.K.I."/>
            <person name="Janitza P."/>
            <person name="Kern R."/>
            <person name="Heyl A."/>
            <person name="Rumpler F."/>
            <person name="Villalobos L.I.A.C."/>
            <person name="Clay J.M."/>
            <person name="Skokan R."/>
            <person name="Toyoda A."/>
            <person name="Suzuki Y."/>
            <person name="Kagoshima H."/>
            <person name="Schijlen E."/>
            <person name="Tajeshwar N."/>
            <person name="Catarino B."/>
            <person name="Hetherington A.J."/>
            <person name="Saltykova A."/>
            <person name="Bonnot C."/>
            <person name="Breuninger H."/>
            <person name="Symeonidi A."/>
            <person name="Radhakrishnan G.V."/>
            <person name="Van Nieuwerburgh F."/>
            <person name="Deforce D."/>
            <person name="Chang C."/>
            <person name="Karol K.G."/>
            <person name="Hedrich R."/>
            <person name="Ulvskov P."/>
            <person name="Glockner G."/>
            <person name="Delwiche C.F."/>
            <person name="Petrasek J."/>
            <person name="Van de Peer Y."/>
            <person name="Friml J."/>
            <person name="Beilby M."/>
            <person name="Dolan L."/>
            <person name="Kohara Y."/>
            <person name="Sugano S."/>
            <person name="Fujiyama A."/>
            <person name="Delaux P.-M."/>
            <person name="Quint M."/>
            <person name="TheiBen G."/>
            <person name="Hagemann M."/>
            <person name="Harholt J."/>
            <person name="Dunand C."/>
            <person name="Zachgo S."/>
            <person name="Langdale J."/>
            <person name="Maumus F."/>
            <person name="Straeten D.V.D."/>
            <person name="Gould S.B."/>
            <person name="Rensing S.A."/>
        </authorList>
    </citation>
    <scope>NUCLEOTIDE SEQUENCE [LARGE SCALE GENOMIC DNA]</scope>
    <source>
        <strain evidence="2 3">S276</strain>
    </source>
</reference>
<comment type="caution">
    <text evidence="2">The sequence shown here is derived from an EMBL/GenBank/DDBJ whole genome shotgun (WGS) entry which is preliminary data.</text>
</comment>
<gene>
    <name evidence="2" type="ORF">CBR_g34473</name>
</gene>
<protein>
    <submittedName>
        <fullName evidence="2">Uncharacterized protein</fullName>
    </submittedName>
</protein>
<evidence type="ECO:0000313" key="2">
    <source>
        <dbReference type="EMBL" id="GBG82191.1"/>
    </source>
</evidence>
<name>A0A388LIW4_CHABU</name>
<accession>A0A388LIW4</accession>
<dbReference type="AlphaFoldDB" id="A0A388LIW4"/>
<evidence type="ECO:0000313" key="3">
    <source>
        <dbReference type="Proteomes" id="UP000265515"/>
    </source>
</evidence>
<keyword evidence="3" id="KW-1185">Reference proteome</keyword>
<feature type="region of interest" description="Disordered" evidence="1">
    <location>
        <begin position="1"/>
        <end position="42"/>
    </location>
</feature>
<proteinExistence type="predicted"/>
<feature type="region of interest" description="Disordered" evidence="1">
    <location>
        <begin position="75"/>
        <end position="120"/>
    </location>
</feature>
<dbReference type="Gramene" id="GBG82191">
    <property type="protein sequence ID" value="GBG82191"/>
    <property type="gene ID" value="CBR_g34473"/>
</dbReference>
<feature type="compositionally biased region" description="Low complexity" evidence="1">
    <location>
        <begin position="75"/>
        <end position="98"/>
    </location>
</feature>
<dbReference type="Proteomes" id="UP000265515">
    <property type="component" value="Unassembled WGS sequence"/>
</dbReference>
<organism evidence="2 3">
    <name type="scientific">Chara braunii</name>
    <name type="common">Braun's stonewort</name>
    <dbReference type="NCBI Taxonomy" id="69332"/>
    <lineage>
        <taxon>Eukaryota</taxon>
        <taxon>Viridiplantae</taxon>
        <taxon>Streptophyta</taxon>
        <taxon>Charophyceae</taxon>
        <taxon>Charales</taxon>
        <taxon>Characeae</taxon>
        <taxon>Chara</taxon>
    </lineage>
</organism>
<feature type="compositionally biased region" description="Polar residues" evidence="1">
    <location>
        <begin position="1"/>
        <end position="12"/>
    </location>
</feature>
<evidence type="ECO:0000256" key="1">
    <source>
        <dbReference type="SAM" id="MobiDB-lite"/>
    </source>
</evidence>
<sequence length="158" mass="17302">MASVTDATSCDNNMMPVSLNGCIKKKRPRSSSPEPETERKRKLACVRPAPLDIGTIRRRLKLKIQVVEPLVSPVSSLCPPAQDSSSSLSGSGAVSCGGDVEDTECSTPKGKQYEIPEPVLPPAPRKAQLCRKRLRRCAGPLFQMNDDDFDHFFAPHRL</sequence>